<organism evidence="1 2">
    <name type="scientific">Molorchus minor</name>
    <dbReference type="NCBI Taxonomy" id="1323400"/>
    <lineage>
        <taxon>Eukaryota</taxon>
        <taxon>Metazoa</taxon>
        <taxon>Ecdysozoa</taxon>
        <taxon>Arthropoda</taxon>
        <taxon>Hexapoda</taxon>
        <taxon>Insecta</taxon>
        <taxon>Pterygota</taxon>
        <taxon>Neoptera</taxon>
        <taxon>Endopterygota</taxon>
        <taxon>Coleoptera</taxon>
        <taxon>Polyphaga</taxon>
        <taxon>Cucujiformia</taxon>
        <taxon>Chrysomeloidea</taxon>
        <taxon>Cerambycidae</taxon>
        <taxon>Lamiinae</taxon>
        <taxon>Monochamini</taxon>
        <taxon>Molorchus</taxon>
    </lineage>
</organism>
<evidence type="ECO:0000313" key="1">
    <source>
        <dbReference type="EMBL" id="KAJ8978294.1"/>
    </source>
</evidence>
<reference evidence="1" key="1">
    <citation type="journal article" date="2023" name="Insect Mol. Biol.">
        <title>Genome sequencing provides insights into the evolution of gene families encoding plant cell wall-degrading enzymes in longhorned beetles.</title>
        <authorList>
            <person name="Shin N.R."/>
            <person name="Okamura Y."/>
            <person name="Kirsch R."/>
            <person name="Pauchet Y."/>
        </authorList>
    </citation>
    <scope>NUCLEOTIDE SEQUENCE</scope>
    <source>
        <strain evidence="1">MMC_N1</strain>
    </source>
</reference>
<dbReference type="EMBL" id="JAPWTJ010000454">
    <property type="protein sequence ID" value="KAJ8978294.1"/>
    <property type="molecule type" value="Genomic_DNA"/>
</dbReference>
<accession>A0ABQ9JKZ7</accession>
<comment type="caution">
    <text evidence="1">The sequence shown here is derived from an EMBL/GenBank/DDBJ whole genome shotgun (WGS) entry which is preliminary data.</text>
</comment>
<gene>
    <name evidence="1" type="ORF">NQ317_000108</name>
</gene>
<proteinExistence type="predicted"/>
<dbReference type="Proteomes" id="UP001162164">
    <property type="component" value="Unassembled WGS sequence"/>
</dbReference>
<name>A0ABQ9JKZ7_9CUCU</name>
<protein>
    <submittedName>
        <fullName evidence="1">Uncharacterized protein</fullName>
    </submittedName>
</protein>
<keyword evidence="2" id="KW-1185">Reference proteome</keyword>
<sequence length="75" mass="8438">MDRRNSRQRSSLLYVNYVVVVVVRKFGDGCAWQVGHMWALFTSPTVPSPNGFSYSLIEPLFPLNEGHNLAPIEGD</sequence>
<evidence type="ECO:0000313" key="2">
    <source>
        <dbReference type="Proteomes" id="UP001162164"/>
    </source>
</evidence>